<reference evidence="2" key="2">
    <citation type="submission" date="2020-09" db="EMBL/GenBank/DDBJ databases">
        <authorList>
            <person name="Sun Q."/>
            <person name="Ohkuma M."/>
        </authorList>
    </citation>
    <scope>NUCLEOTIDE SEQUENCE</scope>
    <source>
        <strain evidence="2">JCM 14719</strain>
    </source>
</reference>
<keyword evidence="3" id="KW-1185">Reference proteome</keyword>
<proteinExistence type="predicted"/>
<dbReference type="InterPro" id="IPR018730">
    <property type="entry name" value="DUF2273"/>
</dbReference>
<feature type="transmembrane region" description="Helical" evidence="1">
    <location>
        <begin position="15"/>
        <end position="48"/>
    </location>
</feature>
<keyword evidence="1" id="KW-1133">Transmembrane helix</keyword>
<protein>
    <recommendedName>
        <fullName evidence="4">DUF2273 domain-containing protein</fullName>
    </recommendedName>
</protein>
<organism evidence="2 3">
    <name type="scientific">Calditerricola satsumensis</name>
    <dbReference type="NCBI Taxonomy" id="373054"/>
    <lineage>
        <taxon>Bacteria</taxon>
        <taxon>Bacillati</taxon>
        <taxon>Bacillota</taxon>
        <taxon>Bacilli</taxon>
        <taxon>Bacillales</taxon>
        <taxon>Bacillaceae</taxon>
        <taxon>Calditerricola</taxon>
    </lineage>
</organism>
<evidence type="ECO:0000313" key="2">
    <source>
        <dbReference type="EMBL" id="GGK01430.1"/>
    </source>
</evidence>
<gene>
    <name evidence="2" type="ORF">GCM10007043_14370</name>
</gene>
<dbReference type="AlphaFoldDB" id="A0A8J3B7K2"/>
<sequence>MGKMWLEWAWSRKGALFGTACGLVIGFVYLAVGWWDTLVFAAIVYLGYHIGKKHDNREDLRDVLARILPEKFMR</sequence>
<name>A0A8J3B7K2_9BACI</name>
<comment type="caution">
    <text evidence="2">The sequence shown here is derived from an EMBL/GenBank/DDBJ whole genome shotgun (WGS) entry which is preliminary data.</text>
</comment>
<dbReference type="Pfam" id="PF10031">
    <property type="entry name" value="DUF2273"/>
    <property type="match status" value="1"/>
</dbReference>
<evidence type="ECO:0000256" key="1">
    <source>
        <dbReference type="SAM" id="Phobius"/>
    </source>
</evidence>
<keyword evidence="1" id="KW-0812">Transmembrane</keyword>
<dbReference type="Proteomes" id="UP000637720">
    <property type="component" value="Unassembled WGS sequence"/>
</dbReference>
<evidence type="ECO:0000313" key="3">
    <source>
        <dbReference type="Proteomes" id="UP000637720"/>
    </source>
</evidence>
<dbReference type="EMBL" id="BMOF01000026">
    <property type="protein sequence ID" value="GGK01430.1"/>
    <property type="molecule type" value="Genomic_DNA"/>
</dbReference>
<keyword evidence="1" id="KW-0472">Membrane</keyword>
<evidence type="ECO:0008006" key="4">
    <source>
        <dbReference type="Google" id="ProtNLM"/>
    </source>
</evidence>
<reference evidence="2" key="1">
    <citation type="journal article" date="2014" name="Int. J. Syst. Evol. Microbiol.">
        <title>Complete genome sequence of Corynebacterium casei LMG S-19264T (=DSM 44701T), isolated from a smear-ripened cheese.</title>
        <authorList>
            <consortium name="US DOE Joint Genome Institute (JGI-PGF)"/>
            <person name="Walter F."/>
            <person name="Albersmeier A."/>
            <person name="Kalinowski J."/>
            <person name="Ruckert C."/>
        </authorList>
    </citation>
    <scope>NUCLEOTIDE SEQUENCE</scope>
    <source>
        <strain evidence="2">JCM 14719</strain>
    </source>
</reference>
<dbReference type="RefSeq" id="WP_373288434.1">
    <property type="nucleotide sequence ID" value="NZ_BMOF01000026.1"/>
</dbReference>
<accession>A0A8J3B7K2</accession>